<dbReference type="Proteomes" id="UP001432027">
    <property type="component" value="Unassembled WGS sequence"/>
</dbReference>
<feature type="non-terminal residue" evidence="1">
    <location>
        <position position="1"/>
    </location>
</feature>
<accession>A0AAV5U3C3</accession>
<comment type="caution">
    <text evidence="1">The sequence shown here is derived from an EMBL/GenBank/DDBJ whole genome shotgun (WGS) entry which is preliminary data.</text>
</comment>
<evidence type="ECO:0000313" key="2">
    <source>
        <dbReference type="Proteomes" id="UP001432027"/>
    </source>
</evidence>
<gene>
    <name evidence="1" type="ORF">PENTCL1PPCAC_23132</name>
</gene>
<protein>
    <submittedName>
        <fullName evidence="1">Uncharacterized protein</fullName>
    </submittedName>
</protein>
<organism evidence="1 2">
    <name type="scientific">Pristionchus entomophagus</name>
    <dbReference type="NCBI Taxonomy" id="358040"/>
    <lineage>
        <taxon>Eukaryota</taxon>
        <taxon>Metazoa</taxon>
        <taxon>Ecdysozoa</taxon>
        <taxon>Nematoda</taxon>
        <taxon>Chromadorea</taxon>
        <taxon>Rhabditida</taxon>
        <taxon>Rhabditina</taxon>
        <taxon>Diplogasteromorpha</taxon>
        <taxon>Diplogasteroidea</taxon>
        <taxon>Neodiplogasteridae</taxon>
        <taxon>Pristionchus</taxon>
    </lineage>
</organism>
<evidence type="ECO:0000313" key="1">
    <source>
        <dbReference type="EMBL" id="GMT00958.1"/>
    </source>
</evidence>
<name>A0AAV5U3C3_9BILA</name>
<reference evidence="1" key="1">
    <citation type="submission" date="2023-10" db="EMBL/GenBank/DDBJ databases">
        <title>Genome assembly of Pristionchus species.</title>
        <authorList>
            <person name="Yoshida K."/>
            <person name="Sommer R.J."/>
        </authorList>
    </citation>
    <scope>NUCLEOTIDE SEQUENCE</scope>
    <source>
        <strain evidence="1">RS0144</strain>
    </source>
</reference>
<proteinExistence type="predicted"/>
<dbReference type="EMBL" id="BTSX01000005">
    <property type="protein sequence ID" value="GMT00958.1"/>
    <property type="molecule type" value="Genomic_DNA"/>
</dbReference>
<sequence length="234" mass="26364">SSFSTLLVFRIGSNYHRTLPTLTTSTVIHPHNQSMMTVIRLLATVSIFAFAVTVAAPSPKGSRVSVASPSKTLKGLTPSSHKVVRRAKRSLIVQVPVEIEDDAVNDSELESELSQLSDEQLEMLAEVVQNELDRLDPQLPMEQYEIVDIPVEYLTPRGYPRDRRSMSVMPMEDEEEEQLVFVPQEVLEEALMEEALEDAAEQELTKELDEMELRARIGEMANILNERASRGSRR</sequence>
<dbReference type="AlphaFoldDB" id="A0AAV5U3C3"/>
<keyword evidence="2" id="KW-1185">Reference proteome</keyword>